<proteinExistence type="predicted"/>
<gene>
    <name evidence="1" type="ORF">QR98_0101920</name>
</gene>
<dbReference type="VEuPathDB" id="VectorBase:SSCA010073"/>
<dbReference type="EMBL" id="JXLN01017554">
    <property type="protein sequence ID" value="KPM11619.1"/>
    <property type="molecule type" value="Genomic_DNA"/>
</dbReference>
<reference evidence="1 2" key="1">
    <citation type="journal article" date="2015" name="Parasit. Vectors">
        <title>Draft genome of the scabies mite.</title>
        <authorList>
            <person name="Rider S.D.Jr."/>
            <person name="Morgan M.S."/>
            <person name="Arlian L.G."/>
        </authorList>
    </citation>
    <scope>NUCLEOTIDE SEQUENCE [LARGE SCALE GENOMIC DNA]</scope>
    <source>
        <strain evidence="1">Arlian Lab</strain>
    </source>
</reference>
<accession>A0A132AL94</accession>
<sequence length="78" mass="9461">MLLPAIKFPRKAGFNNSKDVYFKNFNRMPTMRYVLEMTPAKHLQKSHQKFNKRMPTNPIIKHRTPGHRRYYKGHMKFI</sequence>
<organism evidence="1 2">
    <name type="scientific">Sarcoptes scabiei</name>
    <name type="common">Itch mite</name>
    <name type="synonym">Acarus scabiei</name>
    <dbReference type="NCBI Taxonomy" id="52283"/>
    <lineage>
        <taxon>Eukaryota</taxon>
        <taxon>Metazoa</taxon>
        <taxon>Ecdysozoa</taxon>
        <taxon>Arthropoda</taxon>
        <taxon>Chelicerata</taxon>
        <taxon>Arachnida</taxon>
        <taxon>Acari</taxon>
        <taxon>Acariformes</taxon>
        <taxon>Sarcoptiformes</taxon>
        <taxon>Astigmata</taxon>
        <taxon>Psoroptidia</taxon>
        <taxon>Sarcoptoidea</taxon>
        <taxon>Sarcoptidae</taxon>
        <taxon>Sarcoptinae</taxon>
        <taxon>Sarcoptes</taxon>
    </lineage>
</organism>
<dbReference type="Proteomes" id="UP000616769">
    <property type="component" value="Unassembled WGS sequence"/>
</dbReference>
<dbReference type="AlphaFoldDB" id="A0A132AL94"/>
<name>A0A132AL94_SARSC</name>
<protein>
    <submittedName>
        <fullName evidence="1">Uncharacterized protein</fullName>
    </submittedName>
</protein>
<evidence type="ECO:0000313" key="2">
    <source>
        <dbReference type="Proteomes" id="UP000616769"/>
    </source>
</evidence>
<comment type="caution">
    <text evidence="1">The sequence shown here is derived from an EMBL/GenBank/DDBJ whole genome shotgun (WGS) entry which is preliminary data.</text>
</comment>
<evidence type="ECO:0000313" key="1">
    <source>
        <dbReference type="EMBL" id="KPM11619.1"/>
    </source>
</evidence>